<gene>
    <name evidence="1" type="ORF">SAMN05444126_10592</name>
</gene>
<proteinExistence type="predicted"/>
<dbReference type="STRING" id="1464123.SAMN05444126_10592"/>
<protein>
    <submittedName>
        <fullName evidence="1">Uncharacterized SPBc2 prophage-derived protein YoqJ</fullName>
    </submittedName>
</protein>
<accession>A0A1H9RUG8</accession>
<dbReference type="PIRSF" id="PIRSF021290">
    <property type="entry name" value="DUF1273"/>
    <property type="match status" value="1"/>
</dbReference>
<comment type="caution">
    <text evidence="1">The sequence shown here is derived from an EMBL/GenBank/DDBJ whole genome shotgun (WGS) entry which is preliminary data.</text>
</comment>
<reference evidence="2" key="1">
    <citation type="submission" date="2016-10" db="EMBL/GenBank/DDBJ databases">
        <authorList>
            <person name="de Groot N.N."/>
        </authorList>
    </citation>
    <scope>NUCLEOTIDE SEQUENCE [LARGE SCALE GENOMIC DNA]</scope>
    <source>
        <strain evidence="2">10nlg</strain>
    </source>
</reference>
<organism evidence="1 2">
    <name type="scientific">Salisediminibacterium halotolerans</name>
    <dbReference type="NCBI Taxonomy" id="517425"/>
    <lineage>
        <taxon>Bacteria</taxon>
        <taxon>Bacillati</taxon>
        <taxon>Bacillota</taxon>
        <taxon>Bacilli</taxon>
        <taxon>Bacillales</taxon>
        <taxon>Bacillaceae</taxon>
        <taxon>Salisediminibacterium</taxon>
    </lineage>
</organism>
<evidence type="ECO:0000313" key="1">
    <source>
        <dbReference type="EMBL" id="SER76065.1"/>
    </source>
</evidence>
<dbReference type="NCBIfam" id="NF010181">
    <property type="entry name" value="PRK13660.1"/>
    <property type="match status" value="1"/>
</dbReference>
<dbReference type="Proteomes" id="UP000199318">
    <property type="component" value="Unassembled WGS sequence"/>
</dbReference>
<dbReference type="OrthoDB" id="2301957at2"/>
<dbReference type="Gene3D" id="3.40.50.450">
    <property type="match status" value="1"/>
</dbReference>
<dbReference type="AlphaFoldDB" id="A0A1H9RUG8"/>
<keyword evidence="2" id="KW-1185">Reference proteome</keyword>
<dbReference type="PANTHER" id="PTHR38440">
    <property type="entry name" value="UPF0398 PROTEIN YPSA"/>
    <property type="match status" value="1"/>
</dbReference>
<evidence type="ECO:0000313" key="2">
    <source>
        <dbReference type="Proteomes" id="UP000199318"/>
    </source>
</evidence>
<dbReference type="Pfam" id="PF06908">
    <property type="entry name" value="YpsA"/>
    <property type="match status" value="1"/>
</dbReference>
<dbReference type="SUPFAM" id="SSF102405">
    <property type="entry name" value="MCP/YpsA-like"/>
    <property type="match status" value="1"/>
</dbReference>
<dbReference type="RefSeq" id="WP_093072250.1">
    <property type="nucleotide sequence ID" value="NZ_FOGV01000005.1"/>
</dbReference>
<dbReference type="PANTHER" id="PTHR38440:SF1">
    <property type="entry name" value="UPF0398 PROTEIN SPR0331"/>
    <property type="match status" value="1"/>
</dbReference>
<name>A0A1H9RUG8_9BACI</name>
<sequence>MYKSAAVTGYKPHEIGVFNEKHEQLPYLKRALQKALTARIEEWDLSWIVITGQPGVELWAGEAALELKKNEFPDLKLAVLAPFYHQEERFPEPVKVLYQKVWDGADFKDYITKRPYENPSQLRMKNEFIAEKTDTALVLYDEEIEGTPKFFLAAAKKQAGKTDYPLVYVTPDDIEDLIREEHIDGAD</sequence>
<dbReference type="EMBL" id="FOGV01000005">
    <property type="protein sequence ID" value="SER76065.1"/>
    <property type="molecule type" value="Genomic_DNA"/>
</dbReference>
<dbReference type="InterPro" id="IPR010697">
    <property type="entry name" value="YspA"/>
</dbReference>